<evidence type="ECO:0000313" key="2">
    <source>
        <dbReference type="EMBL" id="EIN04887.1"/>
    </source>
</evidence>
<dbReference type="AlphaFoldDB" id="R7S4Y5"/>
<gene>
    <name evidence="2" type="ORF">PUNSTDRAFT_138086</name>
</gene>
<proteinExistence type="predicted"/>
<protein>
    <submittedName>
        <fullName evidence="2">Uncharacterized protein</fullName>
    </submittedName>
</protein>
<feature type="region of interest" description="Disordered" evidence="1">
    <location>
        <begin position="53"/>
        <end position="124"/>
    </location>
</feature>
<dbReference type="Proteomes" id="UP000054196">
    <property type="component" value="Unassembled WGS sequence"/>
</dbReference>
<name>R7S4Y5_PUNST</name>
<dbReference type="KEGG" id="psq:PUNSTDRAFT_138086"/>
<dbReference type="EMBL" id="JH687552">
    <property type="protein sequence ID" value="EIN04887.1"/>
    <property type="molecule type" value="Genomic_DNA"/>
</dbReference>
<keyword evidence="3" id="KW-1185">Reference proteome</keyword>
<dbReference type="RefSeq" id="XP_007387810.1">
    <property type="nucleotide sequence ID" value="XM_007387748.1"/>
</dbReference>
<organism evidence="2 3">
    <name type="scientific">Punctularia strigosozonata (strain HHB-11173)</name>
    <name type="common">White-rot fungus</name>
    <dbReference type="NCBI Taxonomy" id="741275"/>
    <lineage>
        <taxon>Eukaryota</taxon>
        <taxon>Fungi</taxon>
        <taxon>Dikarya</taxon>
        <taxon>Basidiomycota</taxon>
        <taxon>Agaricomycotina</taxon>
        <taxon>Agaricomycetes</taxon>
        <taxon>Corticiales</taxon>
        <taxon>Punctulariaceae</taxon>
        <taxon>Punctularia</taxon>
    </lineage>
</organism>
<evidence type="ECO:0000313" key="3">
    <source>
        <dbReference type="Proteomes" id="UP000054196"/>
    </source>
</evidence>
<reference evidence="3" key="1">
    <citation type="journal article" date="2012" name="Science">
        <title>The Paleozoic origin of enzymatic lignin decomposition reconstructed from 31 fungal genomes.</title>
        <authorList>
            <person name="Floudas D."/>
            <person name="Binder M."/>
            <person name="Riley R."/>
            <person name="Barry K."/>
            <person name="Blanchette R.A."/>
            <person name="Henrissat B."/>
            <person name="Martinez A.T."/>
            <person name="Otillar R."/>
            <person name="Spatafora J.W."/>
            <person name="Yadav J.S."/>
            <person name="Aerts A."/>
            <person name="Benoit I."/>
            <person name="Boyd A."/>
            <person name="Carlson A."/>
            <person name="Copeland A."/>
            <person name="Coutinho P.M."/>
            <person name="de Vries R.P."/>
            <person name="Ferreira P."/>
            <person name="Findley K."/>
            <person name="Foster B."/>
            <person name="Gaskell J."/>
            <person name="Glotzer D."/>
            <person name="Gorecki P."/>
            <person name="Heitman J."/>
            <person name="Hesse C."/>
            <person name="Hori C."/>
            <person name="Igarashi K."/>
            <person name="Jurgens J.A."/>
            <person name="Kallen N."/>
            <person name="Kersten P."/>
            <person name="Kohler A."/>
            <person name="Kuees U."/>
            <person name="Kumar T.K.A."/>
            <person name="Kuo A."/>
            <person name="LaButti K."/>
            <person name="Larrondo L.F."/>
            <person name="Lindquist E."/>
            <person name="Ling A."/>
            <person name="Lombard V."/>
            <person name="Lucas S."/>
            <person name="Lundell T."/>
            <person name="Martin R."/>
            <person name="McLaughlin D.J."/>
            <person name="Morgenstern I."/>
            <person name="Morin E."/>
            <person name="Murat C."/>
            <person name="Nagy L.G."/>
            <person name="Nolan M."/>
            <person name="Ohm R.A."/>
            <person name="Patyshakuliyeva A."/>
            <person name="Rokas A."/>
            <person name="Ruiz-Duenas F.J."/>
            <person name="Sabat G."/>
            <person name="Salamov A."/>
            <person name="Samejima M."/>
            <person name="Schmutz J."/>
            <person name="Slot J.C."/>
            <person name="St John F."/>
            <person name="Stenlid J."/>
            <person name="Sun H."/>
            <person name="Sun S."/>
            <person name="Syed K."/>
            <person name="Tsang A."/>
            <person name="Wiebenga A."/>
            <person name="Young D."/>
            <person name="Pisabarro A."/>
            <person name="Eastwood D.C."/>
            <person name="Martin F."/>
            <person name="Cullen D."/>
            <person name="Grigoriev I.V."/>
            <person name="Hibbett D.S."/>
        </authorList>
    </citation>
    <scope>NUCLEOTIDE SEQUENCE [LARGE SCALE GENOMIC DNA]</scope>
    <source>
        <strain evidence="3">HHB-11173 SS5</strain>
    </source>
</reference>
<dbReference type="HOGENOM" id="CLU_2005046_0_0_1"/>
<sequence>MPDDDEPPISMNIIPWNLISHLSTLLDKEREDYTAQRSIGYIAASARIQSARVRRHVLQNSEKMPQPEEETGPPGKPESPKEPEMPRAQQSMLNRFKKRMHTQTRSEPQPGYAGPPKTLVQSKD</sequence>
<evidence type="ECO:0000256" key="1">
    <source>
        <dbReference type="SAM" id="MobiDB-lite"/>
    </source>
</evidence>
<dbReference type="GeneID" id="18879982"/>
<accession>R7S4Y5</accession>